<feature type="chain" id="PRO_5041260989" evidence="1">
    <location>
        <begin position="22"/>
        <end position="231"/>
    </location>
</feature>
<comment type="caution">
    <text evidence="2">The sequence shown here is derived from an EMBL/GenBank/DDBJ whole genome shotgun (WGS) entry which is preliminary data.</text>
</comment>
<proteinExistence type="predicted"/>
<name>A0AA38P9M7_9AGAR</name>
<accession>A0AA38P9M7</accession>
<dbReference type="EMBL" id="MU806160">
    <property type="protein sequence ID" value="KAJ3838850.1"/>
    <property type="molecule type" value="Genomic_DNA"/>
</dbReference>
<keyword evidence="3" id="KW-1185">Reference proteome</keyword>
<organism evidence="2 3">
    <name type="scientific">Lentinula raphanica</name>
    <dbReference type="NCBI Taxonomy" id="153919"/>
    <lineage>
        <taxon>Eukaryota</taxon>
        <taxon>Fungi</taxon>
        <taxon>Dikarya</taxon>
        <taxon>Basidiomycota</taxon>
        <taxon>Agaricomycotina</taxon>
        <taxon>Agaricomycetes</taxon>
        <taxon>Agaricomycetidae</taxon>
        <taxon>Agaricales</taxon>
        <taxon>Marasmiineae</taxon>
        <taxon>Omphalotaceae</taxon>
        <taxon>Lentinula</taxon>
    </lineage>
</organism>
<sequence length="231" mass="26028">MHATRFLLLFLPFILMSQSVSSPLGRKKGASKAGSRENTAVEHVSIKTVLHRLIPSSENPNDPGAGTWLSLENTAQPDLAPEHVRSDESWVLEFQFDKAQFPDCRQYYYHTQSYASIGMWGPGMLVVPVNSKGIDLGEITVASDQFPLIWTQLHRSLGEVYSHLWNVFVLSDLLVQLKNNRLAIGLGDGSVDQIDGIIGNYDRYKEVLWSMRSSGMWFRVDKYHRITGTTT</sequence>
<feature type="signal peptide" evidence="1">
    <location>
        <begin position="1"/>
        <end position="21"/>
    </location>
</feature>
<feature type="non-terminal residue" evidence="2">
    <location>
        <position position="1"/>
    </location>
</feature>
<evidence type="ECO:0000313" key="3">
    <source>
        <dbReference type="Proteomes" id="UP001163846"/>
    </source>
</evidence>
<evidence type="ECO:0000313" key="2">
    <source>
        <dbReference type="EMBL" id="KAJ3838850.1"/>
    </source>
</evidence>
<dbReference type="AlphaFoldDB" id="A0AA38P9M7"/>
<reference evidence="2" key="1">
    <citation type="submission" date="2022-08" db="EMBL/GenBank/DDBJ databases">
        <authorList>
            <consortium name="DOE Joint Genome Institute"/>
            <person name="Min B."/>
            <person name="Riley R."/>
            <person name="Sierra-Patev S."/>
            <person name="Naranjo-Ortiz M."/>
            <person name="Looney B."/>
            <person name="Konkel Z."/>
            <person name="Slot J.C."/>
            <person name="Sakamoto Y."/>
            <person name="Steenwyk J.L."/>
            <person name="Rokas A."/>
            <person name="Carro J."/>
            <person name="Camarero S."/>
            <person name="Ferreira P."/>
            <person name="Molpeceres G."/>
            <person name="Ruiz-Duenas F.J."/>
            <person name="Serrano A."/>
            <person name="Henrissat B."/>
            <person name="Drula E."/>
            <person name="Hughes K.W."/>
            <person name="Mata J.L."/>
            <person name="Ishikawa N.K."/>
            <person name="Vargas-Isla R."/>
            <person name="Ushijima S."/>
            <person name="Smith C.A."/>
            <person name="Ahrendt S."/>
            <person name="Andreopoulos W."/>
            <person name="He G."/>
            <person name="Labutti K."/>
            <person name="Lipzen A."/>
            <person name="Ng V."/>
            <person name="Sandor L."/>
            <person name="Barry K."/>
            <person name="Martinez A.T."/>
            <person name="Xiao Y."/>
            <person name="Gibbons J.G."/>
            <person name="Terashima K."/>
            <person name="Hibbett D.S."/>
            <person name="Grigoriev I.V."/>
        </authorList>
    </citation>
    <scope>NUCLEOTIDE SEQUENCE</scope>
    <source>
        <strain evidence="2">TFB9207</strain>
    </source>
</reference>
<gene>
    <name evidence="2" type="ORF">F5878DRAFT_618261</name>
</gene>
<protein>
    <submittedName>
        <fullName evidence="2">Uncharacterized protein</fullName>
    </submittedName>
</protein>
<evidence type="ECO:0000256" key="1">
    <source>
        <dbReference type="SAM" id="SignalP"/>
    </source>
</evidence>
<dbReference type="Proteomes" id="UP001163846">
    <property type="component" value="Unassembled WGS sequence"/>
</dbReference>
<keyword evidence="1" id="KW-0732">Signal</keyword>